<dbReference type="CDD" id="cd01615">
    <property type="entry name" value="CIDE_N"/>
    <property type="match status" value="1"/>
</dbReference>
<dbReference type="Pfam" id="PF09230">
    <property type="entry name" value="DFF40"/>
    <property type="match status" value="1"/>
</dbReference>
<dbReference type="SMART" id="SM00266">
    <property type="entry name" value="CAD"/>
    <property type="match status" value="1"/>
</dbReference>
<evidence type="ECO:0000256" key="2">
    <source>
        <dbReference type="PROSITE-ProRule" id="PRU00447"/>
    </source>
</evidence>
<dbReference type="SUPFAM" id="SSF54060">
    <property type="entry name" value="His-Me finger endonucleases"/>
    <property type="match status" value="1"/>
</dbReference>
<reference evidence="4 5" key="1">
    <citation type="submission" date="2024-04" db="EMBL/GenBank/DDBJ databases">
        <authorList>
            <consortium name="Genoscope - CEA"/>
            <person name="William W."/>
        </authorList>
    </citation>
    <scope>NUCLEOTIDE SEQUENCE [LARGE SCALE GENOMIC DNA]</scope>
</reference>
<dbReference type="GO" id="GO:0016787">
    <property type="term" value="F:hydrolase activity"/>
    <property type="evidence" value="ECO:0007669"/>
    <property type="project" value="InterPro"/>
</dbReference>
<dbReference type="GO" id="GO:0005634">
    <property type="term" value="C:nucleus"/>
    <property type="evidence" value="ECO:0007669"/>
    <property type="project" value="InterPro"/>
</dbReference>
<proteinExistence type="predicted"/>
<dbReference type="InterPro" id="IPR044925">
    <property type="entry name" value="His-Me_finger_sf"/>
</dbReference>
<keyword evidence="1 2" id="KW-0053">Apoptosis</keyword>
<dbReference type="InterPro" id="IPR015311">
    <property type="entry name" value="DFF40_C"/>
</dbReference>
<feature type="domain" description="CIDE-N" evidence="3">
    <location>
        <begin position="15"/>
        <end position="93"/>
    </location>
</feature>
<dbReference type="PANTHER" id="PTHR13067:SF2">
    <property type="entry name" value="CASPASE-ACTIVATED DNASE"/>
    <property type="match status" value="1"/>
</dbReference>
<sequence length="352" mass="41272">MYNSIISFFNNKNSEMKAFKIQDLKRETRIGITANNLSEILQKGKQKLKISNDVQVTVVLEKDGTEVTSNDYLKTLDPQTVLVFLKPGESWMEAGEQVYHSLNKLYNRTKQTDVVKKLRELMSDEKSPEKISIISHYLDQLQTDPVSEERHEHEDWFEGVDKKFNKKSDFMRNAAQQRIRSYYTSAKDQIKKENDPCVKACLDEVMNKLNEELKRNKFHGDYFDRTASKNKICDKKGWFTCEGAFDEGSCSSFHKINPYASRGFRHMFGLWNLDHIVEKSREVIPKLIKAAQNKRKAEDINFDEVYKYLFKRDNLRLVYIGCHKKAAREQTISFDQFYVSRQETLLNDIPVI</sequence>
<organism evidence="4 5">
    <name type="scientific">Lymnaea stagnalis</name>
    <name type="common">Great pond snail</name>
    <name type="synonym">Helix stagnalis</name>
    <dbReference type="NCBI Taxonomy" id="6523"/>
    <lineage>
        <taxon>Eukaryota</taxon>
        <taxon>Metazoa</taxon>
        <taxon>Spiralia</taxon>
        <taxon>Lophotrochozoa</taxon>
        <taxon>Mollusca</taxon>
        <taxon>Gastropoda</taxon>
        <taxon>Heterobranchia</taxon>
        <taxon>Euthyneura</taxon>
        <taxon>Panpulmonata</taxon>
        <taxon>Hygrophila</taxon>
        <taxon>Lymnaeoidea</taxon>
        <taxon>Lymnaeidae</taxon>
        <taxon>Lymnaea</taxon>
    </lineage>
</organism>
<dbReference type="InterPro" id="IPR039729">
    <property type="entry name" value="DFF40"/>
</dbReference>
<dbReference type="GO" id="GO:0006309">
    <property type="term" value="P:apoptotic DNA fragmentation"/>
    <property type="evidence" value="ECO:0007669"/>
    <property type="project" value="InterPro"/>
</dbReference>
<dbReference type="Gene3D" id="3.10.20.10">
    <property type="match status" value="1"/>
</dbReference>
<evidence type="ECO:0000256" key="1">
    <source>
        <dbReference type="ARBA" id="ARBA00022703"/>
    </source>
</evidence>
<dbReference type="PANTHER" id="PTHR13067">
    <property type="entry name" value="CASPASE-ACTIVATED DNASE"/>
    <property type="match status" value="1"/>
</dbReference>
<evidence type="ECO:0000313" key="5">
    <source>
        <dbReference type="Proteomes" id="UP001497497"/>
    </source>
</evidence>
<gene>
    <name evidence="4" type="ORF">GSLYS_00004326001</name>
</gene>
<dbReference type="GO" id="GO:0004520">
    <property type="term" value="F:DNA endonuclease activity"/>
    <property type="evidence" value="ECO:0007669"/>
    <property type="project" value="InterPro"/>
</dbReference>
<evidence type="ECO:0000313" key="4">
    <source>
        <dbReference type="EMBL" id="CAL1530193.1"/>
    </source>
</evidence>
<dbReference type="Proteomes" id="UP001497497">
    <property type="component" value="Unassembled WGS sequence"/>
</dbReference>
<comment type="caution">
    <text evidence="4">The sequence shown here is derived from an EMBL/GenBank/DDBJ whole genome shotgun (WGS) entry which is preliminary data.</text>
</comment>
<evidence type="ECO:0000259" key="3">
    <source>
        <dbReference type="PROSITE" id="PS51135"/>
    </source>
</evidence>
<dbReference type="GO" id="GO:0005737">
    <property type="term" value="C:cytoplasm"/>
    <property type="evidence" value="ECO:0007669"/>
    <property type="project" value="InterPro"/>
</dbReference>
<dbReference type="EMBL" id="CAXITT010000064">
    <property type="protein sequence ID" value="CAL1530193.1"/>
    <property type="molecule type" value="Genomic_DNA"/>
</dbReference>
<dbReference type="AlphaFoldDB" id="A0AAV2HDJ4"/>
<dbReference type="PROSITE" id="PS51135">
    <property type="entry name" value="CIDE_N"/>
    <property type="match status" value="1"/>
</dbReference>
<protein>
    <recommendedName>
        <fullName evidence="3">CIDE-N domain-containing protein</fullName>
    </recommendedName>
</protein>
<dbReference type="SUPFAM" id="SSF54277">
    <property type="entry name" value="CAD &amp; PB1 domains"/>
    <property type="match status" value="1"/>
</dbReference>
<name>A0AAV2HDJ4_LYMST</name>
<accession>A0AAV2HDJ4</accession>
<keyword evidence="5" id="KW-1185">Reference proteome</keyword>
<dbReference type="InterPro" id="IPR003508">
    <property type="entry name" value="CIDE-N_dom"/>
</dbReference>
<dbReference type="Pfam" id="PF02017">
    <property type="entry name" value="CIDE-N"/>
    <property type="match status" value="1"/>
</dbReference>